<proteinExistence type="predicted"/>
<dbReference type="EMBL" id="MCBQ01000703">
    <property type="protein sequence ID" value="RKF83876.1"/>
    <property type="molecule type" value="Genomic_DNA"/>
</dbReference>
<keyword evidence="2" id="KW-1185">Reference proteome</keyword>
<dbReference type="Proteomes" id="UP000283383">
    <property type="component" value="Unassembled WGS sequence"/>
</dbReference>
<gene>
    <name evidence="1" type="ORF">GcM3_007024</name>
</gene>
<name>A0A420JAT5_9PEZI</name>
<accession>A0A420JAT5</accession>
<organism evidence="1 2">
    <name type="scientific">Golovinomyces cichoracearum</name>
    <dbReference type="NCBI Taxonomy" id="62708"/>
    <lineage>
        <taxon>Eukaryota</taxon>
        <taxon>Fungi</taxon>
        <taxon>Dikarya</taxon>
        <taxon>Ascomycota</taxon>
        <taxon>Pezizomycotina</taxon>
        <taxon>Leotiomycetes</taxon>
        <taxon>Erysiphales</taxon>
        <taxon>Erysiphaceae</taxon>
        <taxon>Golovinomyces</taxon>
    </lineage>
</organism>
<comment type="caution">
    <text evidence="1">The sequence shown here is derived from an EMBL/GenBank/DDBJ whole genome shotgun (WGS) entry which is preliminary data.</text>
</comment>
<evidence type="ECO:0000313" key="1">
    <source>
        <dbReference type="EMBL" id="RKF83876.1"/>
    </source>
</evidence>
<sequence>MKSTIGRLNALEIVLRLVEAQNFKRTVQDLECAEMMRVNRIRRRLATNLSHE</sequence>
<reference evidence="1 2" key="1">
    <citation type="journal article" date="2018" name="BMC Genomics">
        <title>Comparative genome analyses reveal sequence features reflecting distinct modes of host-adaptation between dicot and monocot powdery mildew.</title>
        <authorList>
            <person name="Wu Y."/>
            <person name="Ma X."/>
            <person name="Pan Z."/>
            <person name="Kale S.D."/>
            <person name="Song Y."/>
            <person name="King H."/>
            <person name="Zhang Q."/>
            <person name="Presley C."/>
            <person name="Deng X."/>
            <person name="Wei C.I."/>
            <person name="Xiao S."/>
        </authorList>
    </citation>
    <scope>NUCLEOTIDE SEQUENCE [LARGE SCALE GENOMIC DNA]</scope>
    <source>
        <strain evidence="1">UMSG3</strain>
    </source>
</reference>
<protein>
    <submittedName>
        <fullName evidence="1">Uncharacterized protein</fullName>
    </submittedName>
</protein>
<evidence type="ECO:0000313" key="2">
    <source>
        <dbReference type="Proteomes" id="UP000283383"/>
    </source>
</evidence>
<dbReference type="AlphaFoldDB" id="A0A420JAT5"/>